<dbReference type="InterPro" id="IPR012334">
    <property type="entry name" value="Pectin_lyas_fold"/>
</dbReference>
<name>A0ABV4WMS0_9CYAN</name>
<keyword evidence="4" id="KW-0813">Transport</keyword>
<dbReference type="PANTHER" id="PTHR11878">
    <property type="entry name" value="SODIUM/CALCIUM EXCHANGER"/>
    <property type="match status" value="1"/>
</dbReference>
<keyword evidence="7" id="KW-1185">Reference proteome</keyword>
<keyword evidence="3" id="KW-0106">Calcium</keyword>
<feature type="domain" description="Calx-beta" evidence="5">
    <location>
        <begin position="358"/>
        <end position="453"/>
    </location>
</feature>
<proteinExistence type="predicted"/>
<reference evidence="6 7" key="1">
    <citation type="submission" date="2024-09" db="EMBL/GenBank/DDBJ databases">
        <title>Floridaenema gen nov. (Aerosakkonemataceae, Aerosakkonematales ord. nov., Cyanobacteria) from benthic tropical and subtropical fresh waters, with the description of four new species.</title>
        <authorList>
            <person name="Moretto J.A."/>
            <person name="Berthold D.E."/>
            <person name="Lefler F.W."/>
            <person name="Huang I.-S."/>
            <person name="Laughinghouse H. IV."/>
        </authorList>
    </citation>
    <scope>NUCLEOTIDE SEQUENCE [LARGE SCALE GENOMIC DNA]</scope>
    <source>
        <strain evidence="6 7">BLCC-F167</strain>
    </source>
</reference>
<dbReference type="SMART" id="SM00710">
    <property type="entry name" value="PbH1"/>
    <property type="match status" value="6"/>
</dbReference>
<keyword evidence="2" id="KW-0677">Repeat</keyword>
<feature type="domain" description="Calx-beta" evidence="5">
    <location>
        <begin position="250"/>
        <end position="342"/>
    </location>
</feature>
<evidence type="ECO:0000256" key="3">
    <source>
        <dbReference type="ARBA" id="ARBA00022837"/>
    </source>
</evidence>
<evidence type="ECO:0000259" key="5">
    <source>
        <dbReference type="SMART" id="SM00237"/>
    </source>
</evidence>
<sequence length="956" mass="98302">MAITPISGSLGRSTNYSNDALGLTNFQNEWLTAADNQGITINGSTASSFNSPGSADLSLLNYSTNPDLNLTNLSFALTGQAGNDTFGNIAGIGVADSYDGWWNDASKVRAEINYNPNNNQSQELTFKWGANVSVQSALIDLSLFAPKSAEKFGDEVGFLQAFKDGQLVDINATRVGGGLSSSIDNSGIGVKFTADDALNGDFKFQISNANFDELRFTARAYANPTGTVPIVNGIITDSSDYLVQKIDYSATVNQPVIQFSAPQFTVREDGTPILAVTVVRSGGLEGPASATINLTNGTATAPADYNNTPITVNFADGQTSQIITVPVVNDGIPEPTETVNLSLVNPSPGAAIGPQGTAVLNIIDPPTIQFSNPQYVVNEDGTAILAVTVVRSGDTSGAVSATVNLSNGTATTPADYNNTPINVNFAPGVTSQVVNVPIVDDTLVEPTETVNLALVNPTGGAIVGTQNTAILNIIDNDDPPPPKPLVFVAALDPTAGEPGRADNAGDGTFQFARTGDDLSQPLTIRYTTTGTATPGTDYTALTGTVTIAAGQSVSAPVVVTPVADGRNETAETVTVKILEDLPYQVGSADTATVRVLDSDLDRLTGTPVGAGRVLRYNSSGVFQQSYNTITDAVVAAVANDLIVPQAGFYSEGTTVTINKPLTIRGANAGVSAGSGSTVAPSLISTAPGLPVFTILPGVDNVTIEGMTIQVNGENGIRLQGVSNNLVIRQNVFNGLGPTNGGVIFLDTGVGGGSVSVIDNLIRDVSTSPGSVTSGLQAFRFADARITDNVIANLTGPGIAADAITNPGSIITNNRVTNAGQQGIQLAGGSAAIENNEIANTNISQGIDRAGIRLRNSGLNGSLLGTVNVRGNLITNSYNGVAVSNGTTIPNTVRVNFNNLIGNNNSGLYNGGTGTLDATNNWWDDDDGPVVGGTGINAISGPGASFVTFNPFATTPF</sequence>
<keyword evidence="4" id="KW-0406">Ion transport</keyword>
<accession>A0ABV4WMS0</accession>
<dbReference type="InterPro" id="IPR006626">
    <property type="entry name" value="PbH1"/>
</dbReference>
<gene>
    <name evidence="6" type="ORF">ACE1CA_16035</name>
</gene>
<dbReference type="EMBL" id="JBHFNT010000137">
    <property type="protein sequence ID" value="MFB2836041.1"/>
    <property type="molecule type" value="Genomic_DNA"/>
</dbReference>
<dbReference type="Gene3D" id="2.60.40.2030">
    <property type="match status" value="3"/>
</dbReference>
<keyword evidence="1" id="KW-0732">Signal</keyword>
<dbReference type="Pfam" id="PF03160">
    <property type="entry name" value="Calx-beta"/>
    <property type="match status" value="2"/>
</dbReference>
<dbReference type="Pfam" id="PF13229">
    <property type="entry name" value="Beta_helix"/>
    <property type="match status" value="1"/>
</dbReference>
<dbReference type="InterPro" id="IPR003644">
    <property type="entry name" value="Calx_beta"/>
</dbReference>
<dbReference type="InterPro" id="IPR051171">
    <property type="entry name" value="CaCA"/>
</dbReference>
<dbReference type="Gene3D" id="2.160.20.10">
    <property type="entry name" value="Single-stranded right-handed beta-helix, Pectin lyase-like"/>
    <property type="match status" value="1"/>
</dbReference>
<evidence type="ECO:0000256" key="2">
    <source>
        <dbReference type="ARBA" id="ARBA00022737"/>
    </source>
</evidence>
<dbReference type="InterPro" id="IPR011050">
    <property type="entry name" value="Pectin_lyase_fold/virulence"/>
</dbReference>
<dbReference type="Proteomes" id="UP001576780">
    <property type="component" value="Unassembled WGS sequence"/>
</dbReference>
<evidence type="ECO:0000313" key="6">
    <source>
        <dbReference type="EMBL" id="MFB2836041.1"/>
    </source>
</evidence>
<protein>
    <submittedName>
        <fullName evidence="6">Calx-beta domain-containing protein</fullName>
    </submittedName>
</protein>
<evidence type="ECO:0000256" key="4">
    <source>
        <dbReference type="ARBA" id="ARBA00023065"/>
    </source>
</evidence>
<feature type="domain" description="Calx-beta" evidence="5">
    <location>
        <begin position="469"/>
        <end position="578"/>
    </location>
</feature>
<evidence type="ECO:0000313" key="7">
    <source>
        <dbReference type="Proteomes" id="UP001576780"/>
    </source>
</evidence>
<dbReference type="PANTHER" id="PTHR11878:SF65">
    <property type="entry name" value="NA_CA-EXCHANGE PROTEIN, ISOFORM G"/>
    <property type="match status" value="1"/>
</dbReference>
<comment type="caution">
    <text evidence="6">The sequence shown here is derived from an EMBL/GenBank/DDBJ whole genome shotgun (WGS) entry which is preliminary data.</text>
</comment>
<dbReference type="InterPro" id="IPR039448">
    <property type="entry name" value="Beta_helix"/>
</dbReference>
<evidence type="ECO:0000256" key="1">
    <source>
        <dbReference type="ARBA" id="ARBA00022729"/>
    </source>
</evidence>
<dbReference type="SUPFAM" id="SSF141072">
    <property type="entry name" value="CalX-like"/>
    <property type="match status" value="3"/>
</dbReference>
<dbReference type="SMART" id="SM00237">
    <property type="entry name" value="Calx_beta"/>
    <property type="match status" value="3"/>
</dbReference>
<dbReference type="SUPFAM" id="SSF51126">
    <property type="entry name" value="Pectin lyase-like"/>
    <property type="match status" value="1"/>
</dbReference>
<organism evidence="6 7">
    <name type="scientific">Floridaenema evergladense BLCC-F167</name>
    <dbReference type="NCBI Taxonomy" id="3153639"/>
    <lineage>
        <taxon>Bacteria</taxon>
        <taxon>Bacillati</taxon>
        <taxon>Cyanobacteriota</taxon>
        <taxon>Cyanophyceae</taxon>
        <taxon>Oscillatoriophycideae</taxon>
        <taxon>Aerosakkonematales</taxon>
        <taxon>Aerosakkonemataceae</taxon>
        <taxon>Floridanema</taxon>
        <taxon>Floridanema evergladense</taxon>
    </lineage>
</organism>
<dbReference type="InterPro" id="IPR038081">
    <property type="entry name" value="CalX-like_sf"/>
</dbReference>
<dbReference type="RefSeq" id="WP_413278435.1">
    <property type="nucleotide sequence ID" value="NZ_JBHFNT010000137.1"/>
</dbReference>